<dbReference type="EMBL" id="JXLU01000053">
    <property type="protein sequence ID" value="KIO73261.1"/>
    <property type="molecule type" value="Genomic_DNA"/>
</dbReference>
<evidence type="ECO:0008006" key="5">
    <source>
        <dbReference type="Google" id="ProtNLM"/>
    </source>
</evidence>
<organism evidence="1 4">
    <name type="scientific">Caldibacillus thermoamylovorans</name>
    <dbReference type="NCBI Taxonomy" id="35841"/>
    <lineage>
        <taxon>Bacteria</taxon>
        <taxon>Bacillati</taxon>
        <taxon>Bacillota</taxon>
        <taxon>Bacilli</taxon>
        <taxon>Bacillales</taxon>
        <taxon>Bacillaceae</taxon>
        <taxon>Caldibacillus</taxon>
    </lineage>
</organism>
<dbReference type="OrthoDB" id="9971005at2"/>
<evidence type="ECO:0000313" key="2">
    <source>
        <dbReference type="EMBL" id="KIO73261.1"/>
    </source>
</evidence>
<keyword evidence="4" id="KW-1185">Reference proteome</keyword>
<evidence type="ECO:0000313" key="1">
    <source>
        <dbReference type="EMBL" id="CEE01180.1"/>
    </source>
</evidence>
<dbReference type="PATRIC" id="fig|35841.6.peg.1364"/>
<evidence type="ECO:0000313" key="3">
    <source>
        <dbReference type="Proteomes" id="UP000032076"/>
    </source>
</evidence>
<accession>A0A090J038</accession>
<dbReference type="AlphaFoldDB" id="A0A090J038"/>
<dbReference type="eggNOG" id="ENOG502ZT16">
    <property type="taxonomic scope" value="Bacteria"/>
</dbReference>
<protein>
    <recommendedName>
        <fullName evidence="5">HMA domain-containing protein</fullName>
    </recommendedName>
</protein>
<reference evidence="2 3" key="2">
    <citation type="submission" date="2015-01" db="EMBL/GenBank/DDBJ databases">
        <title>Draft Genome Sequences of Four Bacillus thermoamylovorans Strains, Isolated From Food Products.</title>
        <authorList>
            <person name="Krawcyk A.O."/>
            <person name="Berendsen E.M."/>
            <person name="Eijlander R.T."/>
            <person name="de Jong A."/>
            <person name="Wells-Bennik M."/>
            <person name="Kuipers O.P."/>
        </authorList>
    </citation>
    <scope>NUCLEOTIDE SEQUENCE [LARGE SCALE GENOMIC DNA]</scope>
    <source>
        <strain evidence="2 3">B4167</strain>
    </source>
</reference>
<proteinExistence type="predicted"/>
<dbReference type="Proteomes" id="UP000032076">
    <property type="component" value="Unassembled WGS sequence"/>
</dbReference>
<dbReference type="KEGG" id="bthv:CQJ30_07155"/>
<sequence>MKVNYPLKSSAANIKEIKEILKPFGGRCAKIVDSTLEYQIKEEKQEEAYRMLKDKGYID</sequence>
<evidence type="ECO:0000313" key="4">
    <source>
        <dbReference type="Proteomes" id="UP000040576"/>
    </source>
</evidence>
<name>A0A090J038_9BACI</name>
<dbReference type="RefSeq" id="WP_034769352.1">
    <property type="nucleotide sequence ID" value="NZ_CCRF01000044.1"/>
</dbReference>
<dbReference type="EMBL" id="CCRF01000044">
    <property type="protein sequence ID" value="CEE01180.1"/>
    <property type="molecule type" value="Genomic_DNA"/>
</dbReference>
<gene>
    <name evidence="2" type="ORF">B4167_2282</name>
    <name evidence="1" type="ORF">BT1A1_1349</name>
</gene>
<dbReference type="Proteomes" id="UP000040576">
    <property type="component" value="Unassembled WGS sequence"/>
</dbReference>
<dbReference type="GeneID" id="92960503"/>
<reference evidence="1 4" key="1">
    <citation type="submission" date="2014-07" db="EMBL/GenBank/DDBJ databases">
        <authorList>
            <person name="Wibberg Daniel"/>
        </authorList>
    </citation>
    <scope>NUCLEOTIDE SEQUENCE [LARGE SCALE GENOMIC DNA]</scope>
</reference>